<name>A0A127Q560_9BURK</name>
<organism evidence="1 2">
    <name type="scientific">Collimonas pratensis</name>
    <dbReference type="NCBI Taxonomy" id="279113"/>
    <lineage>
        <taxon>Bacteria</taxon>
        <taxon>Pseudomonadati</taxon>
        <taxon>Pseudomonadota</taxon>
        <taxon>Betaproteobacteria</taxon>
        <taxon>Burkholderiales</taxon>
        <taxon>Oxalobacteraceae</taxon>
        <taxon>Collimonas</taxon>
    </lineage>
</organism>
<dbReference type="KEGG" id="cpra:CPter91_2829"/>
<dbReference type="EMBL" id="CP013234">
    <property type="protein sequence ID" value="AMP05174.1"/>
    <property type="molecule type" value="Genomic_DNA"/>
</dbReference>
<sequence length="179" mass="19635">MRTPSNSILAYIQAKDGNRPHLMARAFAEDATLAMAVKTGAITFPPATAGRNNIADVLVRRFGQMYENIYTFCLAVPPKNQETTFSCDWLVAMTEKESRAVRVGCGRYDWFFAEESHLVQGLSITIEAMQTLPPDVLDDVMAWVSVLPYPWCSADAVISGAPAIDGLQEVLAYIGAKGR</sequence>
<evidence type="ECO:0000313" key="2">
    <source>
        <dbReference type="Proteomes" id="UP000074561"/>
    </source>
</evidence>
<accession>A0A127Q560</accession>
<dbReference type="AlphaFoldDB" id="A0A127Q560"/>
<dbReference type="Proteomes" id="UP000074561">
    <property type="component" value="Chromosome"/>
</dbReference>
<evidence type="ECO:0000313" key="1">
    <source>
        <dbReference type="EMBL" id="AMP05174.1"/>
    </source>
</evidence>
<dbReference type="SUPFAM" id="SSF54427">
    <property type="entry name" value="NTF2-like"/>
    <property type="match status" value="1"/>
</dbReference>
<reference evidence="1 2" key="1">
    <citation type="submission" date="2015-11" db="EMBL/GenBank/DDBJ databases">
        <title>Exploring the genomic traits of fungus-feeding bacterial genus Collimonas.</title>
        <authorList>
            <person name="Song C."/>
            <person name="Schmidt R."/>
            <person name="de Jager V."/>
            <person name="Krzyzanowska D."/>
            <person name="Jongedijk E."/>
            <person name="Cankar K."/>
            <person name="Beekwilder J."/>
            <person name="van Veen A."/>
            <person name="de Boer W."/>
            <person name="van Veen J.A."/>
            <person name="Garbeva P."/>
        </authorList>
    </citation>
    <scope>NUCLEOTIDE SEQUENCE [LARGE SCALE GENOMIC DNA]</scope>
    <source>
        <strain evidence="1 2">Ter91</strain>
    </source>
</reference>
<dbReference type="InterPro" id="IPR032710">
    <property type="entry name" value="NTF2-like_dom_sf"/>
</dbReference>
<dbReference type="Gene3D" id="3.10.450.50">
    <property type="match status" value="1"/>
</dbReference>
<dbReference type="OrthoDB" id="8388066at2"/>
<proteinExistence type="predicted"/>
<dbReference type="PATRIC" id="fig|279113.9.peg.2793"/>
<dbReference type="STRING" id="279113.CPter91_2829"/>
<dbReference type="RefSeq" id="WP_061940988.1">
    <property type="nucleotide sequence ID" value="NZ_CP013234.1"/>
</dbReference>
<evidence type="ECO:0008006" key="3">
    <source>
        <dbReference type="Google" id="ProtNLM"/>
    </source>
</evidence>
<protein>
    <recommendedName>
        <fullName evidence="3">SnoaL-like domain-containing protein</fullName>
    </recommendedName>
</protein>
<gene>
    <name evidence="1" type="ORF">CPter91_2829</name>
</gene>